<dbReference type="EMBL" id="CP134537">
    <property type="protein sequence ID" value="WNH09038.1"/>
    <property type="molecule type" value="Genomic_DNA"/>
</dbReference>
<name>A0ABY9XTD9_9FLAO</name>
<proteinExistence type="predicted"/>
<dbReference type="Proteomes" id="UP001302806">
    <property type="component" value="Chromosome"/>
</dbReference>
<evidence type="ECO:0000313" key="2">
    <source>
        <dbReference type="Proteomes" id="UP001302806"/>
    </source>
</evidence>
<reference evidence="1 2" key="1">
    <citation type="submission" date="2023-09" db="EMBL/GenBank/DDBJ databases">
        <title>Thalassobella suaedae gen. nov., sp. nov., a marine bacterium of the family Flavobacteriaceae isolated from a halophyte Suaeda japonica.</title>
        <authorList>
            <person name="Lee S.Y."/>
            <person name="Hwang C.Y."/>
        </authorList>
    </citation>
    <scope>NUCLEOTIDE SEQUENCE [LARGE SCALE GENOMIC DNA]</scope>
    <source>
        <strain evidence="1 2">HL-DH14</strain>
    </source>
</reference>
<sequence>MEKTERIIFLIKFGQKKNLEKLRDNGEVYFKNTEEFNKIKKVNEEQGDENEGAIWIENLKDVKVTLNHPKIGEFNFKSVPNKFVKLTQFNHNYLTCSFYVVTDRDFNKSSEIEIDERMSELGEYALIITNPKNLIDSIFKQATSEKIALESKKVDYQDFSKEGKIHITPFLKKIEHSYQNEFRFVLKNCIEKSKVLTCKEIEPSGIIIPTVKNKKLQFKIN</sequence>
<gene>
    <name evidence="1" type="ORF">RHP51_18725</name>
</gene>
<organism evidence="1 2">
    <name type="scientific">Thalassobellus suaedae</name>
    <dbReference type="NCBI Taxonomy" id="3074124"/>
    <lineage>
        <taxon>Bacteria</taxon>
        <taxon>Pseudomonadati</taxon>
        <taxon>Bacteroidota</taxon>
        <taxon>Flavobacteriia</taxon>
        <taxon>Flavobacteriales</taxon>
        <taxon>Flavobacteriaceae</taxon>
        <taxon>Thalassobellus</taxon>
    </lineage>
</organism>
<protein>
    <submittedName>
        <fullName evidence="1">Uncharacterized protein</fullName>
    </submittedName>
</protein>
<evidence type="ECO:0000313" key="1">
    <source>
        <dbReference type="EMBL" id="WNH09038.1"/>
    </source>
</evidence>
<dbReference type="RefSeq" id="WP_415865574.1">
    <property type="nucleotide sequence ID" value="NZ_CP134537.1"/>
</dbReference>
<accession>A0ABY9XTD9</accession>